<dbReference type="PROSITE" id="PS00092">
    <property type="entry name" value="N6_MTASE"/>
    <property type="match status" value="1"/>
</dbReference>
<keyword evidence="4" id="KW-0949">S-adenosyl-L-methionine</keyword>
<sequence>EDTLEEEPVMYIGLDSHGLVNTAPRYPVDTLLDLCTGSGVQALVASRYASQVTGIDVNPRALRFARFNAQFNNISNVTFIQGNLYQPLGKQRFDIIIANPPFVASPEQALRFRDGGDNGEIVLAEIITRAAAHLNANGRLHIVTDLVDVADYQRKLQHWWQGEPTDSLVLQTADRDAMLFAVPHVHQAFGQRFHDYNTELANWLDNLQQMPQPVAINFGYILIHCHTDKTRPSSYYTRTIHNPSQPIDTQVGDYFRQRQLINAPETQPLQLTINPHIRFRVDSDTCGITTDITLFSPTSAYYTHYQIDDTVFQTLQAIATRNISIVSSADIAKQPILLDLLHKGVLSLHKTSSFATSDTSIINLQASQPTSISGDCKSAPSPSAIQEQATATTPTCLSSYCR</sequence>
<evidence type="ECO:0000256" key="2">
    <source>
        <dbReference type="ARBA" id="ARBA00022603"/>
    </source>
</evidence>
<dbReference type="GO" id="GO:0032259">
    <property type="term" value="P:methylation"/>
    <property type="evidence" value="ECO:0007669"/>
    <property type="project" value="UniProtKB-KW"/>
</dbReference>
<evidence type="ECO:0000256" key="4">
    <source>
        <dbReference type="ARBA" id="ARBA00022691"/>
    </source>
</evidence>
<evidence type="ECO:0000256" key="1">
    <source>
        <dbReference type="ARBA" id="ARBA00006149"/>
    </source>
</evidence>
<evidence type="ECO:0000313" key="6">
    <source>
        <dbReference type="EMBL" id="VAX01822.1"/>
    </source>
</evidence>
<evidence type="ECO:0000259" key="5">
    <source>
        <dbReference type="Pfam" id="PF05175"/>
    </source>
</evidence>
<reference evidence="6" key="1">
    <citation type="submission" date="2018-06" db="EMBL/GenBank/DDBJ databases">
        <authorList>
            <person name="Zhirakovskaya E."/>
        </authorList>
    </citation>
    <scope>NUCLEOTIDE SEQUENCE</scope>
</reference>
<dbReference type="InterPro" id="IPR007848">
    <property type="entry name" value="Small_mtfrase_dom"/>
</dbReference>
<dbReference type="GO" id="GO:0003676">
    <property type="term" value="F:nucleic acid binding"/>
    <property type="evidence" value="ECO:0007669"/>
    <property type="project" value="InterPro"/>
</dbReference>
<dbReference type="AlphaFoldDB" id="A0A3B1AD71"/>
<dbReference type="Pfam" id="PF05175">
    <property type="entry name" value="MTS"/>
    <property type="match status" value="1"/>
</dbReference>
<proteinExistence type="inferred from homology"/>
<feature type="non-terminal residue" evidence="6">
    <location>
        <position position="1"/>
    </location>
</feature>
<dbReference type="InterPro" id="IPR052190">
    <property type="entry name" value="Euk-Arch_PrmC-MTase"/>
</dbReference>
<dbReference type="GO" id="GO:0035657">
    <property type="term" value="C:eRF1 methyltransferase complex"/>
    <property type="evidence" value="ECO:0007669"/>
    <property type="project" value="TreeGrafter"/>
</dbReference>
<feature type="domain" description="Methyltransferase small" evidence="5">
    <location>
        <begin position="19"/>
        <end position="145"/>
    </location>
</feature>
<dbReference type="InterPro" id="IPR002052">
    <property type="entry name" value="DNA_methylase_N6_adenine_CS"/>
</dbReference>
<dbReference type="GO" id="GO:0008276">
    <property type="term" value="F:protein methyltransferase activity"/>
    <property type="evidence" value="ECO:0007669"/>
    <property type="project" value="TreeGrafter"/>
</dbReference>
<dbReference type="EMBL" id="UOFV01000274">
    <property type="protein sequence ID" value="VAX01822.1"/>
    <property type="molecule type" value="Genomic_DNA"/>
</dbReference>
<dbReference type="SUPFAM" id="SSF53335">
    <property type="entry name" value="S-adenosyl-L-methionine-dependent methyltransferases"/>
    <property type="match status" value="1"/>
</dbReference>
<protein>
    <recommendedName>
        <fullName evidence="5">Methyltransferase small domain-containing protein</fullName>
    </recommendedName>
</protein>
<gene>
    <name evidence="6" type="ORF">MNBD_GAMMA19-947</name>
</gene>
<dbReference type="CDD" id="cd02440">
    <property type="entry name" value="AdoMet_MTases"/>
    <property type="match status" value="1"/>
</dbReference>
<dbReference type="PANTHER" id="PTHR45875">
    <property type="entry name" value="METHYLTRANSFERASE N6AMT1"/>
    <property type="match status" value="1"/>
</dbReference>
<keyword evidence="2" id="KW-0489">Methyltransferase</keyword>
<comment type="similarity">
    <text evidence="1">Belongs to the eukaryotic/archaeal PrmC-related family.</text>
</comment>
<dbReference type="InterPro" id="IPR029063">
    <property type="entry name" value="SAM-dependent_MTases_sf"/>
</dbReference>
<dbReference type="Gene3D" id="3.40.50.150">
    <property type="entry name" value="Vaccinia Virus protein VP39"/>
    <property type="match status" value="1"/>
</dbReference>
<accession>A0A3B1AD71</accession>
<keyword evidence="3" id="KW-0808">Transferase</keyword>
<dbReference type="GO" id="GO:0008757">
    <property type="term" value="F:S-adenosylmethionine-dependent methyltransferase activity"/>
    <property type="evidence" value="ECO:0007669"/>
    <property type="project" value="TreeGrafter"/>
</dbReference>
<organism evidence="6">
    <name type="scientific">hydrothermal vent metagenome</name>
    <dbReference type="NCBI Taxonomy" id="652676"/>
    <lineage>
        <taxon>unclassified sequences</taxon>
        <taxon>metagenomes</taxon>
        <taxon>ecological metagenomes</taxon>
    </lineage>
</organism>
<name>A0A3B1AD71_9ZZZZ</name>
<dbReference type="PANTHER" id="PTHR45875:SF1">
    <property type="entry name" value="METHYLTRANSFERASE N6AMT1"/>
    <property type="match status" value="1"/>
</dbReference>
<evidence type="ECO:0000256" key="3">
    <source>
        <dbReference type="ARBA" id="ARBA00022679"/>
    </source>
</evidence>